<proteinExistence type="predicted"/>
<evidence type="ECO:0000256" key="1">
    <source>
        <dbReference type="SAM" id="MobiDB-lite"/>
    </source>
</evidence>
<feature type="region of interest" description="Disordered" evidence="1">
    <location>
        <begin position="177"/>
        <end position="229"/>
    </location>
</feature>
<dbReference type="EMBL" id="HBNR01074502">
    <property type="protein sequence ID" value="CAE4650794.1"/>
    <property type="molecule type" value="Transcribed_RNA"/>
</dbReference>
<feature type="region of interest" description="Disordered" evidence="1">
    <location>
        <begin position="605"/>
        <end position="640"/>
    </location>
</feature>
<gene>
    <name evidence="2" type="ORF">AMON00008_LOCUS52920</name>
</gene>
<protein>
    <submittedName>
        <fullName evidence="2">Uncharacterized protein</fullName>
    </submittedName>
</protein>
<evidence type="ECO:0000313" key="2">
    <source>
        <dbReference type="EMBL" id="CAE4650794.1"/>
    </source>
</evidence>
<name>A0A7S4SN14_9DINO</name>
<sequence length="687" mass="75488">MGDLGPGCNVTVRGLKANAELNGQCGTILIWDENKKRWLIQMDDGSKKLLRGCNLEAIAAVNMAEAMREAPPPPTPEFSPVSFEMEQFQWFEVVKTMVFVKQDPDKDSYTVGIARLGQKIEVYNRRVFDSGGHWWVELTAGQLLRSNCKDSDGDPARRGYTLTDATHLRLGLLMRGPLDKSEWPNPEELPEPPKPAPPPPAPAPVQPPPPVRQEPSPAPPGDEDPEVNDFGDEFHWFEVAKSMVFVKCAPHKDSKTVAIAQKGDLVQVLPEPVPDDEGHDWLELTGPQINHMSCDFENGLDKVAFLLRDGNHLGLGALMNGPLPRSRWPAQPFAPAEDDEAEATEQAAEPEPPQPEDSLAEGGQTGAAVQTLEVVWKAGIPVHMEASADSEELARIPCGERVDVEEEDWAGWARIVCDAGWVRRCARSQKDGLVTYMRPVVTLPYLACMEVSERPTRRPFEVVHQPYVYIRAEPSTSAEVKGSAMCHKIIWAESQRYDGWVRLTDSQGWAPSVSRSGEKLLHALLFTELTEWCEKSRVAGRHWAHGNPVSFGEDLAPEIQGKLRDAREGDDPEVLLDAIKRARAIGLPSEDITSAEYQLEELRRLWREPTPKPKPTPEPTASPAKAAPGRRPRQAEEFSGAVADALRDLAAAAASGDPSAIRSATALAKAAGASRKDIARVFALNSG</sequence>
<reference evidence="2" key="1">
    <citation type="submission" date="2021-01" db="EMBL/GenBank/DDBJ databases">
        <authorList>
            <person name="Corre E."/>
            <person name="Pelletier E."/>
            <person name="Niang G."/>
            <person name="Scheremetjew M."/>
            <person name="Finn R."/>
            <person name="Kale V."/>
            <person name="Holt S."/>
            <person name="Cochrane G."/>
            <person name="Meng A."/>
            <person name="Brown T."/>
            <person name="Cohen L."/>
        </authorList>
    </citation>
    <scope>NUCLEOTIDE SEQUENCE</scope>
    <source>
        <strain evidence="2">CCMP3105</strain>
    </source>
</reference>
<dbReference type="PANTHER" id="PTHR48125">
    <property type="entry name" value="LP07818P1"/>
    <property type="match status" value="1"/>
</dbReference>
<feature type="compositionally biased region" description="Pro residues" evidence="1">
    <location>
        <begin position="192"/>
        <end position="220"/>
    </location>
</feature>
<organism evidence="2">
    <name type="scientific">Alexandrium monilatum</name>
    <dbReference type="NCBI Taxonomy" id="311494"/>
    <lineage>
        <taxon>Eukaryota</taxon>
        <taxon>Sar</taxon>
        <taxon>Alveolata</taxon>
        <taxon>Dinophyceae</taxon>
        <taxon>Gonyaulacales</taxon>
        <taxon>Pyrocystaceae</taxon>
        <taxon>Alexandrium</taxon>
    </lineage>
</organism>
<accession>A0A7S4SN14</accession>
<dbReference type="PANTHER" id="PTHR48125:SF10">
    <property type="entry name" value="OS12G0136300 PROTEIN"/>
    <property type="match status" value="1"/>
</dbReference>
<feature type="region of interest" description="Disordered" evidence="1">
    <location>
        <begin position="326"/>
        <end position="364"/>
    </location>
</feature>
<dbReference type="AlphaFoldDB" id="A0A7S4SN14"/>